<proteinExistence type="predicted"/>
<protein>
    <submittedName>
        <fullName evidence="1">Uncharacterized protein</fullName>
    </submittedName>
</protein>
<sequence length="58" mass="6883">YFFVKYLCYQEQTRAIVTKSRSYYKGTMNIYCDMEELHCGSVECTRQAYLNMTDATVD</sequence>
<name>A0A1X7U6N6_AMPQE</name>
<evidence type="ECO:0000313" key="1">
    <source>
        <dbReference type="EnsemblMetazoa" id="Aqu2.1.23587_001"/>
    </source>
</evidence>
<dbReference type="InParanoid" id="A0A1X7U6N6"/>
<reference evidence="1" key="1">
    <citation type="submission" date="2017-05" db="UniProtKB">
        <authorList>
            <consortium name="EnsemblMetazoa"/>
        </authorList>
    </citation>
    <scope>IDENTIFICATION</scope>
</reference>
<dbReference type="EnsemblMetazoa" id="Aqu2.1.23587_001">
    <property type="protein sequence ID" value="Aqu2.1.23587_001"/>
    <property type="gene ID" value="Aqu2.1.23587"/>
</dbReference>
<dbReference type="AlphaFoldDB" id="A0A1X7U6N6"/>
<accession>A0A1X7U6N6</accession>
<organism evidence="1">
    <name type="scientific">Amphimedon queenslandica</name>
    <name type="common">Sponge</name>
    <dbReference type="NCBI Taxonomy" id="400682"/>
    <lineage>
        <taxon>Eukaryota</taxon>
        <taxon>Metazoa</taxon>
        <taxon>Porifera</taxon>
        <taxon>Demospongiae</taxon>
        <taxon>Heteroscleromorpha</taxon>
        <taxon>Haplosclerida</taxon>
        <taxon>Niphatidae</taxon>
        <taxon>Amphimedon</taxon>
    </lineage>
</organism>